<evidence type="ECO:0000256" key="4">
    <source>
        <dbReference type="ARBA" id="ARBA00023242"/>
    </source>
</evidence>
<dbReference type="PANTHER" id="PTHR15272:SF0">
    <property type="entry name" value="CHROMATIN ASSEMBLY FACTOR 1 SUBUNIT A"/>
    <property type="match status" value="1"/>
</dbReference>
<comment type="subcellular location">
    <subcellularLocation>
        <location evidence="1">Nucleus</location>
    </subcellularLocation>
</comment>
<keyword evidence="2" id="KW-0227">DNA damage</keyword>
<dbReference type="OrthoDB" id="440676at2759"/>
<feature type="compositionally biased region" description="Basic and acidic residues" evidence="5">
    <location>
        <begin position="256"/>
        <end position="272"/>
    </location>
</feature>
<organism evidence="7 8">
    <name type="scientific">Marasmius oreades</name>
    <name type="common">fairy-ring Marasmius</name>
    <dbReference type="NCBI Taxonomy" id="181124"/>
    <lineage>
        <taxon>Eukaryota</taxon>
        <taxon>Fungi</taxon>
        <taxon>Dikarya</taxon>
        <taxon>Basidiomycota</taxon>
        <taxon>Agaricomycotina</taxon>
        <taxon>Agaricomycetes</taxon>
        <taxon>Agaricomycetidae</taxon>
        <taxon>Agaricales</taxon>
        <taxon>Marasmiineae</taxon>
        <taxon>Marasmiaceae</taxon>
        <taxon>Marasmius</taxon>
    </lineage>
</organism>
<feature type="region of interest" description="Disordered" evidence="5">
    <location>
        <begin position="484"/>
        <end position="552"/>
    </location>
</feature>
<keyword evidence="4" id="KW-0539">Nucleus</keyword>
<reference evidence="7" key="1">
    <citation type="journal article" date="2021" name="Genome Biol. Evol.">
        <title>The assembled and annotated genome of the fairy-ring fungus Marasmius oreades.</title>
        <authorList>
            <person name="Hiltunen M."/>
            <person name="Ament-Velasquez S.L."/>
            <person name="Johannesson H."/>
        </authorList>
    </citation>
    <scope>NUCLEOTIDE SEQUENCE</scope>
    <source>
        <strain evidence="7">03SP1</strain>
    </source>
</reference>
<protein>
    <recommendedName>
        <fullName evidence="6">Chromatin assembly factor 1 subunit A dimerization domain-containing protein</fullName>
    </recommendedName>
</protein>
<evidence type="ECO:0000256" key="2">
    <source>
        <dbReference type="ARBA" id="ARBA00022763"/>
    </source>
</evidence>
<name>A0A9P7RYY0_9AGAR</name>
<dbReference type="EMBL" id="CM032185">
    <property type="protein sequence ID" value="KAG7092277.1"/>
    <property type="molecule type" value="Genomic_DNA"/>
</dbReference>
<feature type="compositionally biased region" description="Polar residues" evidence="5">
    <location>
        <begin position="218"/>
        <end position="233"/>
    </location>
</feature>
<evidence type="ECO:0000256" key="1">
    <source>
        <dbReference type="ARBA" id="ARBA00004123"/>
    </source>
</evidence>
<feature type="region of interest" description="Disordered" evidence="5">
    <location>
        <begin position="288"/>
        <end position="307"/>
    </location>
</feature>
<dbReference type="KEGG" id="more:E1B28_008639"/>
<dbReference type="Proteomes" id="UP001049176">
    <property type="component" value="Chromosome 5"/>
</dbReference>
<feature type="compositionally biased region" description="Acidic residues" evidence="5">
    <location>
        <begin position="496"/>
        <end position="524"/>
    </location>
</feature>
<sequence length="729" mass="81213">MANADTNKASNPEKRSQKQAIAEIKNGKIIFKQKPYLLDKHSETLQELVKFRELISARLRSKLPMSELQDEYKPLVVKMAHESDKSLTSIAKQIHSQLLLIDEEEGESFDSAAITQIFPVSIIEEAIQTTMNRNNYGIELDSAAKIPNGLCVWRWEAKEPYKHYLPKTTLEKVASRIVERAHAKTELLASFNSLSEVERNALIPYRGAAAKEARTSEDSLSVLTMEQSSSTEPQGGGSGSKSNEANNSEGTKVKPKKVENPERLAKERKQNDAQKSLMANFFAKSKPGHGVAVGKKASSSSNDTSDFEKTFKPFVRKKDAEIAAVNSFLRRKKRQPTGTNKVVIVLDSDDEHVDAPGNSRSVSQLSVSERYYDAFSALPERSLYCPPRSTGTSPCYKTYHSPSVRELMKQLSEAELTDDTSAVRSITHQLADRDIFPAKVLIFHEDNRPGYFGTWTRSSHIVGSRTPFARDVLDIDYGYDSGEDWDEGDCAGGADDVVDDEDDEQDSETQDSDIDDWLVDDDEVERAVPPSSDLDLPDVSFPNKRKAEDDKKASKKRKVVIPLVPYAKGPSWEGLIGECKESILGPYQIRFLNDASYSLDPFSFVSSVNETTKVQRTDVFAVPSLPIRAVADRANSIPPNTAVKKGASAAPKTSFPEDHLPVLLDKVNRLQSSNLTLIVETVFQELRVHKVKKNAIEAKIKEVGMKCRERRYWVIRDKSTVGTDNTTAS</sequence>
<dbReference type="PANTHER" id="PTHR15272">
    <property type="entry name" value="CHROMATIN ASSEMBLY FACTOR 1 SUBUNIT A CAF-1 SUBUNIT A"/>
    <property type="match status" value="1"/>
</dbReference>
<accession>A0A9P7RYY0</accession>
<dbReference type="GO" id="GO:0033186">
    <property type="term" value="C:CAF-1 complex"/>
    <property type="evidence" value="ECO:0007669"/>
    <property type="project" value="TreeGrafter"/>
</dbReference>
<dbReference type="GO" id="GO:0006281">
    <property type="term" value="P:DNA repair"/>
    <property type="evidence" value="ECO:0007669"/>
    <property type="project" value="UniProtKB-KW"/>
</dbReference>
<evidence type="ECO:0000259" key="6">
    <source>
        <dbReference type="Pfam" id="PF12253"/>
    </source>
</evidence>
<feature type="compositionally biased region" description="Polar residues" evidence="5">
    <location>
        <begin position="240"/>
        <end position="250"/>
    </location>
</feature>
<feature type="domain" description="Chromatin assembly factor 1 subunit A dimerization" evidence="6">
    <location>
        <begin position="439"/>
        <end position="512"/>
    </location>
</feature>
<dbReference type="InterPro" id="IPR022043">
    <property type="entry name" value="CAF1A_DD"/>
</dbReference>
<evidence type="ECO:0000313" key="7">
    <source>
        <dbReference type="EMBL" id="KAG7092277.1"/>
    </source>
</evidence>
<dbReference type="GO" id="GO:0006334">
    <property type="term" value="P:nucleosome assembly"/>
    <property type="evidence" value="ECO:0007669"/>
    <property type="project" value="TreeGrafter"/>
</dbReference>
<evidence type="ECO:0000313" key="8">
    <source>
        <dbReference type="Proteomes" id="UP001049176"/>
    </source>
</evidence>
<dbReference type="AlphaFoldDB" id="A0A9P7RYY0"/>
<comment type="caution">
    <text evidence="7">The sequence shown here is derived from an EMBL/GenBank/DDBJ whole genome shotgun (WGS) entry which is preliminary data.</text>
</comment>
<keyword evidence="8" id="KW-1185">Reference proteome</keyword>
<gene>
    <name evidence="7" type="ORF">E1B28_008639</name>
</gene>
<dbReference type="GO" id="GO:0005634">
    <property type="term" value="C:nucleus"/>
    <property type="evidence" value="ECO:0007669"/>
    <property type="project" value="UniProtKB-SubCell"/>
</dbReference>
<proteinExistence type="predicted"/>
<dbReference type="RefSeq" id="XP_043008747.1">
    <property type="nucleotide sequence ID" value="XM_043153463.1"/>
</dbReference>
<evidence type="ECO:0000256" key="3">
    <source>
        <dbReference type="ARBA" id="ARBA00023204"/>
    </source>
</evidence>
<evidence type="ECO:0000256" key="5">
    <source>
        <dbReference type="SAM" id="MobiDB-lite"/>
    </source>
</evidence>
<keyword evidence="3" id="KW-0234">DNA repair</keyword>
<dbReference type="Pfam" id="PF12253">
    <property type="entry name" value="CAF1A_dimeriz"/>
    <property type="match status" value="1"/>
</dbReference>
<feature type="region of interest" description="Disordered" evidence="5">
    <location>
        <begin position="208"/>
        <end position="273"/>
    </location>
</feature>
<dbReference type="GeneID" id="66077715"/>